<dbReference type="InterPro" id="IPR001509">
    <property type="entry name" value="Epimerase_deHydtase"/>
</dbReference>
<feature type="compositionally biased region" description="Basic and acidic residues" evidence="5">
    <location>
        <begin position="142"/>
        <end position="153"/>
    </location>
</feature>
<dbReference type="SUPFAM" id="SSF57701">
    <property type="entry name" value="Zn2/Cys6 DNA-binding domain"/>
    <property type="match status" value="1"/>
</dbReference>
<feature type="compositionally biased region" description="Polar residues" evidence="5">
    <location>
        <begin position="7"/>
        <end position="19"/>
    </location>
</feature>
<evidence type="ECO:0000313" key="7">
    <source>
        <dbReference type="EMBL" id="KPA40916.1"/>
    </source>
</evidence>
<feature type="compositionally biased region" description="Polar residues" evidence="5">
    <location>
        <begin position="154"/>
        <end position="165"/>
    </location>
</feature>
<dbReference type="InterPro" id="IPR001138">
    <property type="entry name" value="Zn2Cys6_DnaBD"/>
</dbReference>
<keyword evidence="4" id="KW-0119">Carbohydrate metabolism</keyword>
<dbReference type="EMBL" id="JXCE01000115">
    <property type="protein sequence ID" value="KPA40916.1"/>
    <property type="molecule type" value="Genomic_DNA"/>
</dbReference>
<dbReference type="PROSITE" id="PS50048">
    <property type="entry name" value="ZN2_CY6_FUNGAL_2"/>
    <property type="match status" value="1"/>
</dbReference>
<dbReference type="GO" id="GO:0008270">
    <property type="term" value="F:zinc ion binding"/>
    <property type="evidence" value="ECO:0007669"/>
    <property type="project" value="InterPro"/>
</dbReference>
<dbReference type="AlphaFoldDB" id="A0A0M9EWI3"/>
<dbReference type="InterPro" id="IPR007219">
    <property type="entry name" value="XnlR_reg_dom"/>
</dbReference>
<dbReference type="InterPro" id="IPR036864">
    <property type="entry name" value="Zn2-C6_fun-type_DNA-bd_sf"/>
</dbReference>
<evidence type="ECO:0000259" key="6">
    <source>
        <dbReference type="PROSITE" id="PS50048"/>
    </source>
</evidence>
<keyword evidence="2" id="KW-0521">NADP</keyword>
<dbReference type="PANTHER" id="PTHR43103:SF3">
    <property type="entry name" value="ADP-L-GLYCERO-D-MANNO-HEPTOSE-6-EPIMERASE"/>
    <property type="match status" value="1"/>
</dbReference>
<dbReference type="OrthoDB" id="1925334at2759"/>
<evidence type="ECO:0000256" key="2">
    <source>
        <dbReference type="ARBA" id="ARBA00022857"/>
    </source>
</evidence>
<proteinExistence type="predicted"/>
<keyword evidence="8" id="KW-1185">Reference proteome</keyword>
<name>A0A0M9EWI3_FUSLA</name>
<dbReference type="SMART" id="SM00906">
    <property type="entry name" value="Fungal_trans"/>
    <property type="match status" value="1"/>
</dbReference>
<evidence type="ECO:0000256" key="3">
    <source>
        <dbReference type="ARBA" id="ARBA00023242"/>
    </source>
</evidence>
<dbReference type="CDD" id="cd12148">
    <property type="entry name" value="fungal_TF_MHR"/>
    <property type="match status" value="1"/>
</dbReference>
<keyword evidence="3" id="KW-0539">Nucleus</keyword>
<feature type="compositionally biased region" description="Polar residues" evidence="5">
    <location>
        <begin position="32"/>
        <end position="41"/>
    </location>
</feature>
<dbReference type="PROSITE" id="PS00463">
    <property type="entry name" value="ZN2_CY6_FUNGAL_1"/>
    <property type="match status" value="1"/>
</dbReference>
<organism evidence="7 8">
    <name type="scientific">Fusarium langsethiae</name>
    <dbReference type="NCBI Taxonomy" id="179993"/>
    <lineage>
        <taxon>Eukaryota</taxon>
        <taxon>Fungi</taxon>
        <taxon>Dikarya</taxon>
        <taxon>Ascomycota</taxon>
        <taxon>Pezizomycotina</taxon>
        <taxon>Sordariomycetes</taxon>
        <taxon>Hypocreomycetidae</taxon>
        <taxon>Hypocreales</taxon>
        <taxon>Nectriaceae</taxon>
        <taxon>Fusarium</taxon>
    </lineage>
</organism>
<dbReference type="Gene3D" id="3.40.50.720">
    <property type="entry name" value="NAD(P)-binding Rossmann-like Domain"/>
    <property type="match status" value="1"/>
</dbReference>
<keyword evidence="1" id="KW-0479">Metal-binding</keyword>
<dbReference type="PANTHER" id="PTHR43103">
    <property type="entry name" value="NUCLEOSIDE-DIPHOSPHATE-SUGAR EPIMERASE"/>
    <property type="match status" value="1"/>
</dbReference>
<sequence>MAKRTWSDSNPAGTINADATASPAPARPNGHGRTSSGRQSISGIMSTEASIPQISRKIKACAACRKHKIKCLMDESGPPCRRCSERNLGCVLSKSLQTIIDEKSQFSESVVQDLEQMHNALRQVMNKLSLPELPPLQSINSRDAEGTPPKDDNPSNTSNHLTVSQDEFRGPSCDNSPKATPEDEGLPYVPIHSLYTLTKLSALRSPDNPEAQRGNVINDFIARGALSLADAESLFSLYRDRLDRYMYGIGCRYMTLEELRRKSPILSAATLTVAALHDPKADSIYGICSGEFRRLMEKSMFERRIDRDYLRAMCIASYWLSDLSWMLSGYAIRRAAECNLHNSYNQAIKEQSQEAADCARLWYILYICDQHLATLYGRPSIVQEDSSIQGWEQFLKSPVANEEDKRLTGQVMLVSILRNIRELFGTDKGEPVPRVYLNHILQFRRQLDQWYTRWMKDLPEQWTQIGSFPRKGTILHYNFAQIHLYSHVFRGLSGDAPIPHYFLDCATQAVTAATAIIDLIITDPDVAFGIVGMPSYMLSMTAFACMFLIKVAVKYGSDLIERQRVHDLTTSLVRQFRSLKAGKWHLANLMAGGLERMTATLAIVEPGQVGQSAGVVYNTMESVDLAGQMMPGNQVYTDMDGDTFFDYDMSFGLSPVFRFDPTSQIPTHQSLSNTFIMTTQHILITGGGGFIGQELLGPLLDSSSDIHLTIADLATPPVPKAYSNRITSLGADLTDPSVVDKLITSQRFSTVYLFHGIMSSGSEANLDLGLKVNVDSVRCVLDTLRNKLPGVKVVFSSTSAVYGPEEGHVTEQTLPQPRSSYGSEKLIAELLINDFSRRGLIDGRIVRLPTVVVRPGKPSAAASSFASGIVRESLQGIQNKLPVPRNTPIWICSPETVIENLIMMKDIPAEKFGHSRIVNLPGRTVSVQDILNAVEKVGGKEAVGYVKEEEDEAAYKIVKGWAPWFDASRAKSLGLQDDGELVDAVRAFQERLKAK</sequence>
<evidence type="ECO:0000256" key="5">
    <source>
        <dbReference type="SAM" id="MobiDB-lite"/>
    </source>
</evidence>
<dbReference type="SUPFAM" id="SSF51735">
    <property type="entry name" value="NAD(P)-binding Rossmann-fold domains"/>
    <property type="match status" value="1"/>
</dbReference>
<accession>A0A0M9EWI3</accession>
<comment type="caution">
    <text evidence="7">The sequence shown here is derived from an EMBL/GenBank/DDBJ whole genome shotgun (WGS) entry which is preliminary data.</text>
</comment>
<dbReference type="Pfam" id="PF01370">
    <property type="entry name" value="Epimerase"/>
    <property type="match status" value="1"/>
</dbReference>
<dbReference type="Gene3D" id="3.90.25.10">
    <property type="entry name" value="UDP-galactose 4-epimerase, domain 1"/>
    <property type="match status" value="1"/>
</dbReference>
<dbReference type="GO" id="GO:0006351">
    <property type="term" value="P:DNA-templated transcription"/>
    <property type="evidence" value="ECO:0007669"/>
    <property type="project" value="InterPro"/>
</dbReference>
<protein>
    <submittedName>
        <fullName evidence="7">Transcription factor</fullName>
    </submittedName>
</protein>
<dbReference type="Gene3D" id="4.10.240.10">
    <property type="entry name" value="Zn(2)-C6 fungal-type DNA-binding domain"/>
    <property type="match status" value="1"/>
</dbReference>
<dbReference type="Proteomes" id="UP000037904">
    <property type="component" value="Unassembled WGS sequence"/>
</dbReference>
<evidence type="ECO:0000256" key="4">
    <source>
        <dbReference type="ARBA" id="ARBA00023277"/>
    </source>
</evidence>
<dbReference type="CDD" id="cd00067">
    <property type="entry name" value="GAL4"/>
    <property type="match status" value="1"/>
</dbReference>
<reference evidence="7 8" key="1">
    <citation type="submission" date="2015-04" db="EMBL/GenBank/DDBJ databases">
        <title>The draft genome sequence of Fusarium langsethiae, a T-2/HT-2 mycotoxin producer.</title>
        <authorList>
            <person name="Lysoe E."/>
            <person name="Divon H.H."/>
            <person name="Terzi V."/>
            <person name="Orru L."/>
            <person name="Lamontanara A."/>
            <person name="Kolseth A.-K."/>
            <person name="Frandsen R.J."/>
            <person name="Nielsen K."/>
            <person name="Thrane U."/>
        </authorList>
    </citation>
    <scope>NUCLEOTIDE SEQUENCE [LARGE SCALE GENOMIC DNA]</scope>
    <source>
        <strain evidence="7 8">Fl201059</strain>
    </source>
</reference>
<feature type="region of interest" description="Disordered" evidence="5">
    <location>
        <begin position="133"/>
        <end position="187"/>
    </location>
</feature>
<feature type="region of interest" description="Disordered" evidence="5">
    <location>
        <begin position="1"/>
        <end position="41"/>
    </location>
</feature>
<feature type="domain" description="Zn(2)-C6 fungal-type" evidence="6">
    <location>
        <begin position="60"/>
        <end position="92"/>
    </location>
</feature>
<evidence type="ECO:0000256" key="1">
    <source>
        <dbReference type="ARBA" id="ARBA00022723"/>
    </source>
</evidence>
<dbReference type="GO" id="GO:0000981">
    <property type="term" value="F:DNA-binding transcription factor activity, RNA polymerase II-specific"/>
    <property type="evidence" value="ECO:0007669"/>
    <property type="project" value="InterPro"/>
</dbReference>
<dbReference type="Pfam" id="PF00172">
    <property type="entry name" value="Zn_clus"/>
    <property type="match status" value="1"/>
</dbReference>
<evidence type="ECO:0000313" key="8">
    <source>
        <dbReference type="Proteomes" id="UP000037904"/>
    </source>
</evidence>
<gene>
    <name evidence="7" type="ORF">FLAG1_06204</name>
</gene>
<dbReference type="GO" id="GO:0003677">
    <property type="term" value="F:DNA binding"/>
    <property type="evidence" value="ECO:0007669"/>
    <property type="project" value="InterPro"/>
</dbReference>
<dbReference type="InterPro" id="IPR036291">
    <property type="entry name" value="NAD(P)-bd_dom_sf"/>
</dbReference>
<dbReference type="SMART" id="SM00066">
    <property type="entry name" value="GAL4"/>
    <property type="match status" value="1"/>
</dbReference>